<dbReference type="Gene3D" id="3.30.1330.60">
    <property type="entry name" value="OmpA-like domain"/>
    <property type="match status" value="1"/>
</dbReference>
<evidence type="ECO:0000256" key="4">
    <source>
        <dbReference type="PROSITE-ProRule" id="PRU00473"/>
    </source>
</evidence>
<keyword evidence="2 4" id="KW-0472">Membrane</keyword>
<keyword evidence="3" id="KW-0998">Cell outer membrane</keyword>
<dbReference type="PROSITE" id="PS51123">
    <property type="entry name" value="OMPA_2"/>
    <property type="match status" value="1"/>
</dbReference>
<evidence type="ECO:0000256" key="1">
    <source>
        <dbReference type="ARBA" id="ARBA00004442"/>
    </source>
</evidence>
<dbReference type="Pfam" id="PF00691">
    <property type="entry name" value="OmpA"/>
    <property type="match status" value="1"/>
</dbReference>
<dbReference type="PRINTS" id="PR01023">
    <property type="entry name" value="NAFLGMOTY"/>
</dbReference>
<evidence type="ECO:0000256" key="2">
    <source>
        <dbReference type="ARBA" id="ARBA00023136"/>
    </source>
</evidence>
<evidence type="ECO:0000259" key="5">
    <source>
        <dbReference type="PROSITE" id="PS51123"/>
    </source>
</evidence>
<protein>
    <submittedName>
        <fullName evidence="6">WD40 repeat protein</fullName>
    </submittedName>
</protein>
<dbReference type="CDD" id="cd07185">
    <property type="entry name" value="OmpA_C-like"/>
    <property type="match status" value="1"/>
</dbReference>
<comment type="subcellular location">
    <subcellularLocation>
        <location evidence="1">Cell outer membrane</location>
    </subcellularLocation>
</comment>
<evidence type="ECO:0000313" key="7">
    <source>
        <dbReference type="Proteomes" id="UP000245489"/>
    </source>
</evidence>
<dbReference type="SUPFAM" id="SSF103088">
    <property type="entry name" value="OmpA-like"/>
    <property type="match status" value="1"/>
</dbReference>
<organism evidence="6 7">
    <name type="scientific">Arcicella aurantiaca</name>
    <dbReference type="NCBI Taxonomy" id="591202"/>
    <lineage>
        <taxon>Bacteria</taxon>
        <taxon>Pseudomonadati</taxon>
        <taxon>Bacteroidota</taxon>
        <taxon>Cytophagia</taxon>
        <taxon>Cytophagales</taxon>
        <taxon>Flectobacillaceae</taxon>
        <taxon>Arcicella</taxon>
    </lineage>
</organism>
<dbReference type="EMBL" id="QGGO01000014">
    <property type="protein sequence ID" value="PWK25226.1"/>
    <property type="molecule type" value="Genomic_DNA"/>
</dbReference>
<dbReference type="GO" id="GO:0009279">
    <property type="term" value="C:cell outer membrane"/>
    <property type="evidence" value="ECO:0007669"/>
    <property type="project" value="UniProtKB-SubCell"/>
</dbReference>
<dbReference type="InterPro" id="IPR050330">
    <property type="entry name" value="Bact_OuterMem_StrucFunc"/>
</dbReference>
<keyword evidence="7" id="KW-1185">Reference proteome</keyword>
<dbReference type="AlphaFoldDB" id="A0A316E570"/>
<evidence type="ECO:0000313" key="6">
    <source>
        <dbReference type="EMBL" id="PWK25226.1"/>
    </source>
</evidence>
<accession>A0A316E570</accession>
<proteinExistence type="predicted"/>
<dbReference type="InterPro" id="IPR011659">
    <property type="entry name" value="WD40"/>
</dbReference>
<feature type="domain" description="OmpA-like" evidence="5">
    <location>
        <begin position="560"/>
        <end position="678"/>
    </location>
</feature>
<dbReference type="InterPro" id="IPR036737">
    <property type="entry name" value="OmpA-like_sf"/>
</dbReference>
<dbReference type="PANTHER" id="PTHR30329:SF21">
    <property type="entry name" value="LIPOPROTEIN YIAD-RELATED"/>
    <property type="match status" value="1"/>
</dbReference>
<sequence>MLSMFKKSAAFLFFFQLIIFPTFSQKVCWASKVLEFSSERVIPFQTTEYKAIQALGKPNVLPNISESTAAWQPSQPDSPSAEYITVAFDTLMPIRQVAVAENFGQGCIEKILAIDSKNNVYTLYQTPENQINEIKDKGKMLNVILSEMTTYSIKAIKLILNTEKIKGPNQIDAIGISDSTEPIKAVIRVAADAPKEVYRENLGKGVNSRHQEFAPVISSDGKTLFYTRNYLSMFGKEKDQDVWFSVQDKNGNWVKSKNIGYPINNEDKNAVFAVSADGREILLMNKYNKDGKLSPGISRSFRTRAGWAYPEEIKIDNYYNQSPNAEYAISPDGRVMVMSIQRKNTVGKRDLYVSFKKENTNWSEPISMGRQINTVEHEVTPFIAADGKTLYFSTRGFPGYGDNDIFKTQRLDDTWQYWTEPENLGSAINTPNWDGYFTLPASGEYAYICSINAAKKEDIYKLELPKTAKPEPVAIISGDILTTTDKKPVEAVLTMTPQNDKLKPEVKKYDPATGSFSFVVPLKEIYNFVPYAKGYLAINETVDLSKEISYREIKKDFYLMPLEVGNKGVLNSFTFEQGESHLQAPALKDLDRIVQAMNDFPTLEILFEGHTDNQGDFQLNLKLSEERVEEVKNYLISKGIASERVTTKGWGQTRPIASNATEERRRLNRRVEFTITKK</sequence>
<dbReference type="InterPro" id="IPR006664">
    <property type="entry name" value="OMP_bac"/>
</dbReference>
<dbReference type="Proteomes" id="UP000245489">
    <property type="component" value="Unassembled WGS sequence"/>
</dbReference>
<evidence type="ECO:0000256" key="3">
    <source>
        <dbReference type="ARBA" id="ARBA00023237"/>
    </source>
</evidence>
<comment type="caution">
    <text evidence="6">The sequence shown here is derived from an EMBL/GenBank/DDBJ whole genome shotgun (WGS) entry which is preliminary data.</text>
</comment>
<reference evidence="6 7" key="1">
    <citation type="submission" date="2018-05" db="EMBL/GenBank/DDBJ databases">
        <title>Genomic Encyclopedia of Archaeal and Bacterial Type Strains, Phase II (KMG-II): from individual species to whole genera.</title>
        <authorList>
            <person name="Goeker M."/>
        </authorList>
    </citation>
    <scope>NUCLEOTIDE SEQUENCE [LARGE SCALE GENOMIC DNA]</scope>
    <source>
        <strain evidence="6 7">DSM 22214</strain>
    </source>
</reference>
<gene>
    <name evidence="6" type="ORF">LV89_02852</name>
</gene>
<dbReference type="InterPro" id="IPR006665">
    <property type="entry name" value="OmpA-like"/>
</dbReference>
<dbReference type="PRINTS" id="PR01021">
    <property type="entry name" value="OMPADOMAIN"/>
</dbReference>
<dbReference type="PANTHER" id="PTHR30329">
    <property type="entry name" value="STATOR ELEMENT OF FLAGELLAR MOTOR COMPLEX"/>
    <property type="match status" value="1"/>
</dbReference>
<dbReference type="Pfam" id="PF07676">
    <property type="entry name" value="PD40"/>
    <property type="match status" value="3"/>
</dbReference>
<dbReference type="SUPFAM" id="SSF89372">
    <property type="entry name" value="Fucose-specific lectin"/>
    <property type="match status" value="1"/>
</dbReference>
<name>A0A316E570_9BACT</name>